<comment type="function">
    <text evidence="4">Transcription factor involved in RNA polymerase II transcription regulation. May function in both SPT15/TBP post-recruitment and recruitment steps of transcription.</text>
</comment>
<feature type="compositionally biased region" description="Basic and acidic residues" evidence="7">
    <location>
        <begin position="58"/>
        <end position="71"/>
    </location>
</feature>
<evidence type="ECO:0000256" key="7">
    <source>
        <dbReference type="SAM" id="MobiDB-lite"/>
    </source>
</evidence>
<feature type="compositionally biased region" description="Acidic residues" evidence="7">
    <location>
        <begin position="39"/>
        <end position="53"/>
    </location>
</feature>
<dbReference type="InterPro" id="IPR017923">
    <property type="entry name" value="TFIIS_N"/>
</dbReference>
<dbReference type="InterPro" id="IPR051037">
    <property type="entry name" value="RNAPII_TF_IWS1"/>
</dbReference>
<evidence type="ECO:0000256" key="3">
    <source>
        <dbReference type="ARBA" id="ARBA00023242"/>
    </source>
</evidence>
<evidence type="ECO:0000313" key="9">
    <source>
        <dbReference type="EMBL" id="QLI72700.1"/>
    </source>
</evidence>
<accession>A0A7D5YUT8</accession>
<feature type="compositionally biased region" description="Polar residues" evidence="7">
    <location>
        <begin position="374"/>
        <end position="386"/>
    </location>
</feature>
<feature type="domain" description="TFIIS N-terminal" evidence="8">
    <location>
        <begin position="243"/>
        <end position="320"/>
    </location>
</feature>
<dbReference type="PANTHER" id="PTHR46010">
    <property type="entry name" value="PROTEIN IWS1 HOMOLOG"/>
    <property type="match status" value="1"/>
</dbReference>
<name>A0A7D5YUT8_9HYPO</name>
<protein>
    <submittedName>
        <fullName evidence="9">Transcription factor IWS1</fullName>
    </submittedName>
</protein>
<dbReference type="OrthoDB" id="21124at2759"/>
<keyword evidence="2" id="KW-0804">Transcription</keyword>
<evidence type="ECO:0000313" key="10">
    <source>
        <dbReference type="Proteomes" id="UP000510686"/>
    </source>
</evidence>
<evidence type="ECO:0000256" key="2">
    <source>
        <dbReference type="ARBA" id="ARBA00023163"/>
    </source>
</evidence>
<evidence type="ECO:0000256" key="1">
    <source>
        <dbReference type="ARBA" id="ARBA00023015"/>
    </source>
</evidence>
<organism evidence="9 10">
    <name type="scientific">Metarhizium brunneum</name>
    <dbReference type="NCBI Taxonomy" id="500148"/>
    <lineage>
        <taxon>Eukaryota</taxon>
        <taxon>Fungi</taxon>
        <taxon>Dikarya</taxon>
        <taxon>Ascomycota</taxon>
        <taxon>Pezizomycotina</taxon>
        <taxon>Sordariomycetes</taxon>
        <taxon>Hypocreomycetidae</taxon>
        <taxon>Hypocreales</taxon>
        <taxon>Clavicipitaceae</taxon>
        <taxon>Metarhizium</taxon>
    </lineage>
</organism>
<dbReference type="GO" id="GO:0016973">
    <property type="term" value="P:poly(A)+ mRNA export from nucleus"/>
    <property type="evidence" value="ECO:0007669"/>
    <property type="project" value="TreeGrafter"/>
</dbReference>
<feature type="compositionally biased region" description="Acidic residues" evidence="7">
    <location>
        <begin position="15"/>
        <end position="26"/>
    </location>
</feature>
<dbReference type="AlphaFoldDB" id="A0A7D5YUT8"/>
<feature type="compositionally biased region" description="Basic and acidic residues" evidence="7">
    <location>
        <begin position="81"/>
        <end position="104"/>
    </location>
</feature>
<dbReference type="RefSeq" id="XP_014543436.1">
    <property type="nucleotide sequence ID" value="XM_014687950.1"/>
</dbReference>
<feature type="compositionally biased region" description="Basic and acidic residues" evidence="7">
    <location>
        <begin position="113"/>
        <end position="129"/>
    </location>
</feature>
<dbReference type="Proteomes" id="UP000510686">
    <property type="component" value="Chromosome 5"/>
</dbReference>
<dbReference type="InterPro" id="IPR035441">
    <property type="entry name" value="TFIIS/LEDGF_dom_sf"/>
</dbReference>
<dbReference type="FunFam" id="1.20.930.10:FF:000003">
    <property type="entry name" value="Putative Transcription factor IWS1"/>
    <property type="match status" value="1"/>
</dbReference>
<sequence length="426" mass="48454">MSDRESPADLPANDAVDDGQEQEFQDEVAAAGSDRDSDALSEIDENEFEDYDPETANIEDRPVDIDEDIARTLKATKRKRVAGDAPKKPREGRREKKRRDRDDDVAMEDGSEVDGKAPRRTRRTGEGERRRTKPDTPQPENEEELSPEERRKRAIDRALDAAIKKGGTSKRRRKDEIDLEDEIDEQLAELKVKMERACRADNEARESNQPALHKLKLLPEVNAILNRNNVQHAVLDPDTNFLQHVKFFLEPLNDGSLPAYNIQRDLFTAMTKLNVEKEALLSSGIGKVVLFYTRSKKPEPSIKRMAERLLGEWSRPILKRTDDYKKRQIESRDYDYQAAKLAQRQKIGSQFSLSQRPAMSARDAERERILAPVGSSNRARMTSLPESYTIAPKSTFDGARGSEHRPLGAGGMEAFRKMTQKTKKRG</sequence>
<gene>
    <name evidence="9" type="primary">IWS1</name>
    <name evidence="9" type="ORF">G6M90_00g082040</name>
</gene>
<evidence type="ECO:0000259" key="8">
    <source>
        <dbReference type="PROSITE" id="PS51319"/>
    </source>
</evidence>
<evidence type="ECO:0000256" key="5">
    <source>
        <dbReference type="ARBA" id="ARBA00037992"/>
    </source>
</evidence>
<dbReference type="Gene3D" id="1.20.930.10">
    <property type="entry name" value="Conserved domain common to transcription factors TFIIS, elongin A, CRSP70"/>
    <property type="match status" value="1"/>
</dbReference>
<dbReference type="EMBL" id="CP058936">
    <property type="protein sequence ID" value="QLI72700.1"/>
    <property type="molecule type" value="Genomic_DNA"/>
</dbReference>
<evidence type="ECO:0000256" key="6">
    <source>
        <dbReference type="PROSITE-ProRule" id="PRU00649"/>
    </source>
</evidence>
<comment type="subcellular location">
    <subcellularLocation>
        <location evidence="6">Nucleus</location>
    </subcellularLocation>
</comment>
<dbReference type="PROSITE" id="PS51319">
    <property type="entry name" value="TFIIS_N"/>
    <property type="match status" value="1"/>
</dbReference>
<proteinExistence type="inferred from homology"/>
<keyword evidence="1" id="KW-0805">Transcription regulation</keyword>
<feature type="region of interest" description="Disordered" evidence="7">
    <location>
        <begin position="374"/>
        <end position="426"/>
    </location>
</feature>
<dbReference type="KEGG" id="mbrn:26243613"/>
<reference evidence="9 10" key="1">
    <citation type="submission" date="2020-07" db="EMBL/GenBank/DDBJ databases">
        <title>Telomere length de novo assembly of all 7 chromosomes of the fungus, Metarhizium brunneum, using a novel assembly pipeline.</title>
        <authorList>
            <person name="Saud z."/>
            <person name="Kortsinoglou A."/>
            <person name="Kouvelis V.N."/>
            <person name="Butt T.M."/>
        </authorList>
    </citation>
    <scope>NUCLEOTIDE SEQUENCE [LARGE SCALE GENOMIC DNA]</scope>
    <source>
        <strain evidence="9 10">4556</strain>
    </source>
</reference>
<dbReference type="PANTHER" id="PTHR46010:SF1">
    <property type="entry name" value="PROTEIN IWS1 HOMOLOG"/>
    <property type="match status" value="1"/>
</dbReference>
<evidence type="ECO:0000256" key="4">
    <source>
        <dbReference type="ARBA" id="ARBA00037349"/>
    </source>
</evidence>
<dbReference type="GO" id="GO:0005634">
    <property type="term" value="C:nucleus"/>
    <property type="evidence" value="ECO:0007669"/>
    <property type="project" value="UniProtKB-SubCell"/>
</dbReference>
<keyword evidence="3 6" id="KW-0539">Nucleus</keyword>
<dbReference type="GeneID" id="26243613"/>
<feature type="region of interest" description="Disordered" evidence="7">
    <location>
        <begin position="1"/>
        <end position="152"/>
    </location>
</feature>
<comment type="similarity">
    <text evidence="5">Belongs to the IWS1 family.</text>
</comment>
<dbReference type="Pfam" id="PF08711">
    <property type="entry name" value="Med26"/>
    <property type="match status" value="1"/>
</dbReference>
<keyword evidence="10" id="KW-1185">Reference proteome</keyword>